<keyword evidence="2" id="KW-1185">Reference proteome</keyword>
<comment type="caution">
    <text evidence="1">The sequence shown here is derived from an EMBL/GenBank/DDBJ whole genome shotgun (WGS) entry which is preliminary data.</text>
</comment>
<sequence length="118" mass="13654">MNEVPETFDFMPFGEAIKDAREKNGLTREELAEQLDITPRYLQSIEKEGQQPRFMLFIQLITMFDISADQYIFSDKHIQKSSLRRQLDSLFDTFDDSELTIIAGTAQGICKAKEQPED</sequence>
<dbReference type="Proteomes" id="UP000307720">
    <property type="component" value="Unassembled WGS sequence"/>
</dbReference>
<accession>A0AC61QV29</accession>
<gene>
    <name evidence="1" type="ORF">E5357_16160</name>
</gene>
<dbReference type="EMBL" id="SRZB01000063">
    <property type="protein sequence ID" value="TGX96424.1"/>
    <property type="molecule type" value="Genomic_DNA"/>
</dbReference>
<proteinExistence type="predicted"/>
<organism evidence="1 2">
    <name type="scientific">Hominisplanchenecus murintestinalis</name>
    <dbReference type="NCBI Taxonomy" id="2941517"/>
    <lineage>
        <taxon>Bacteria</taxon>
        <taxon>Bacillati</taxon>
        <taxon>Bacillota</taxon>
        <taxon>Clostridia</taxon>
        <taxon>Lachnospirales</taxon>
        <taxon>Lachnospiraceae</taxon>
        <taxon>Hominisplanchenecus</taxon>
    </lineage>
</organism>
<name>A0AC61QV29_9FIRM</name>
<evidence type="ECO:0000313" key="2">
    <source>
        <dbReference type="Proteomes" id="UP000307720"/>
    </source>
</evidence>
<protein>
    <submittedName>
        <fullName evidence="1">XRE family transcriptional regulator</fullName>
    </submittedName>
</protein>
<evidence type="ECO:0000313" key="1">
    <source>
        <dbReference type="EMBL" id="TGX96424.1"/>
    </source>
</evidence>
<reference evidence="1" key="1">
    <citation type="submission" date="2019-04" db="EMBL/GenBank/DDBJ databases">
        <title>Microbes associate with the intestines of laboratory mice.</title>
        <authorList>
            <person name="Navarre W."/>
            <person name="Wong E."/>
            <person name="Huang K."/>
            <person name="Tropini C."/>
            <person name="Ng K."/>
            <person name="Yu B."/>
        </authorList>
    </citation>
    <scope>NUCLEOTIDE SEQUENCE</scope>
    <source>
        <strain evidence="1">NM72_1-8</strain>
    </source>
</reference>